<keyword evidence="1" id="KW-1133">Transmembrane helix</keyword>
<name>D3AVE8_9FIRM</name>
<reference evidence="2 3" key="1">
    <citation type="submission" date="2010-01" db="EMBL/GenBank/DDBJ databases">
        <authorList>
            <person name="Weinstock G."/>
            <person name="Sodergren E."/>
            <person name="Clifton S."/>
            <person name="Fulton L."/>
            <person name="Fulton B."/>
            <person name="Courtney L."/>
            <person name="Fronick C."/>
            <person name="Harrison M."/>
            <person name="Strong C."/>
            <person name="Farmer C."/>
            <person name="Delahaunty K."/>
            <person name="Markovic C."/>
            <person name="Hall O."/>
            <person name="Minx P."/>
            <person name="Tomlinson C."/>
            <person name="Mitreva M."/>
            <person name="Nelson J."/>
            <person name="Hou S."/>
            <person name="Wollam A."/>
            <person name="Pepin K.H."/>
            <person name="Johnson M."/>
            <person name="Bhonagiri V."/>
            <person name="Nash W.E."/>
            <person name="Warren W."/>
            <person name="Chinwalla A."/>
            <person name="Mardis E.R."/>
            <person name="Wilson R.K."/>
        </authorList>
    </citation>
    <scope>NUCLEOTIDE SEQUENCE [LARGE SCALE GENOMIC DNA]</scope>
    <source>
        <strain evidence="2 3">DSM 13479</strain>
    </source>
</reference>
<evidence type="ECO:0000256" key="1">
    <source>
        <dbReference type="SAM" id="Phobius"/>
    </source>
</evidence>
<dbReference type="Proteomes" id="UP000004968">
    <property type="component" value="Unassembled WGS sequence"/>
</dbReference>
<evidence type="ECO:0000313" key="3">
    <source>
        <dbReference type="Proteomes" id="UP000004968"/>
    </source>
</evidence>
<keyword evidence="1" id="KW-0812">Transmembrane</keyword>
<feature type="transmembrane region" description="Helical" evidence="1">
    <location>
        <begin position="20"/>
        <end position="41"/>
    </location>
</feature>
<dbReference type="HOGENOM" id="CLU_3128795_0_0_9"/>
<gene>
    <name evidence="2" type="ORF">CLOSTHATH_07624</name>
</gene>
<accession>D3AVE8</accession>
<keyword evidence="1" id="KW-0472">Membrane</keyword>
<comment type="caution">
    <text evidence="2">The sequence shown here is derived from an EMBL/GenBank/DDBJ whole genome shotgun (WGS) entry which is preliminary data.</text>
</comment>
<dbReference type="EMBL" id="ACIO01001287">
    <property type="protein sequence ID" value="EFC94209.1"/>
    <property type="molecule type" value="Genomic_DNA"/>
</dbReference>
<proteinExistence type="predicted"/>
<evidence type="ECO:0000313" key="2">
    <source>
        <dbReference type="EMBL" id="EFC94209.1"/>
    </source>
</evidence>
<feature type="non-terminal residue" evidence="2">
    <location>
        <position position="1"/>
    </location>
</feature>
<dbReference type="AlphaFoldDB" id="D3AVE8"/>
<sequence>ETLPTIFRTNTFSVFGKVIWSPYLLITVPVLIGMVCMPFAVNNWSKRMKV</sequence>
<protein>
    <submittedName>
        <fullName evidence="2">Uncharacterized protein</fullName>
    </submittedName>
</protein>
<organism evidence="2 3">
    <name type="scientific">Hungatella hathewayi DSM 13479</name>
    <dbReference type="NCBI Taxonomy" id="566550"/>
    <lineage>
        <taxon>Bacteria</taxon>
        <taxon>Bacillati</taxon>
        <taxon>Bacillota</taxon>
        <taxon>Clostridia</taxon>
        <taxon>Lachnospirales</taxon>
        <taxon>Lachnospiraceae</taxon>
        <taxon>Hungatella</taxon>
    </lineage>
</organism>